<evidence type="ECO:0000313" key="1">
    <source>
        <dbReference type="EMBL" id="MBX43462.1"/>
    </source>
</evidence>
<accession>A0A2P2NLS7</accession>
<proteinExistence type="predicted"/>
<sequence length="13" mass="1394">MPVGLDSGRMEDS</sequence>
<organism evidence="1">
    <name type="scientific">Rhizophora mucronata</name>
    <name type="common">Asiatic mangrove</name>
    <dbReference type="NCBI Taxonomy" id="61149"/>
    <lineage>
        <taxon>Eukaryota</taxon>
        <taxon>Viridiplantae</taxon>
        <taxon>Streptophyta</taxon>
        <taxon>Embryophyta</taxon>
        <taxon>Tracheophyta</taxon>
        <taxon>Spermatophyta</taxon>
        <taxon>Magnoliopsida</taxon>
        <taxon>eudicotyledons</taxon>
        <taxon>Gunneridae</taxon>
        <taxon>Pentapetalae</taxon>
        <taxon>rosids</taxon>
        <taxon>fabids</taxon>
        <taxon>Malpighiales</taxon>
        <taxon>Rhizophoraceae</taxon>
        <taxon>Rhizophora</taxon>
    </lineage>
</organism>
<reference evidence="1" key="1">
    <citation type="submission" date="2018-02" db="EMBL/GenBank/DDBJ databases">
        <title>Rhizophora mucronata_Transcriptome.</title>
        <authorList>
            <person name="Meera S.P."/>
            <person name="Sreeshan A."/>
            <person name="Augustine A."/>
        </authorList>
    </citation>
    <scope>NUCLEOTIDE SEQUENCE</scope>
    <source>
        <tissue evidence="1">Leaf</tissue>
    </source>
</reference>
<protein>
    <submittedName>
        <fullName evidence="1">Uncharacterized protein</fullName>
    </submittedName>
</protein>
<dbReference type="EMBL" id="GGEC01062978">
    <property type="protein sequence ID" value="MBX43462.1"/>
    <property type="molecule type" value="Transcribed_RNA"/>
</dbReference>
<name>A0A2P2NLS7_RHIMU</name>